<evidence type="ECO:0000313" key="1">
    <source>
        <dbReference type="EMBL" id="KAF7152849.1"/>
    </source>
</evidence>
<comment type="caution">
    <text evidence="1">The sequence shown here is derived from an EMBL/GenBank/DDBJ whole genome shotgun (WGS) entry which is preliminary data.</text>
</comment>
<dbReference type="Proteomes" id="UP000626092">
    <property type="component" value="Unassembled WGS sequence"/>
</dbReference>
<dbReference type="AlphaFoldDB" id="A0A834LY51"/>
<dbReference type="Pfam" id="PF10184">
    <property type="entry name" value="DUF2358"/>
    <property type="match status" value="1"/>
</dbReference>
<proteinExistence type="predicted"/>
<keyword evidence="2" id="KW-1185">Reference proteome</keyword>
<gene>
    <name evidence="1" type="ORF">RHSIM_Rhsim01G0168200</name>
</gene>
<dbReference type="InterPro" id="IPR018790">
    <property type="entry name" value="DUF2358"/>
</dbReference>
<dbReference type="InterPro" id="IPR032710">
    <property type="entry name" value="NTF2-like_dom_sf"/>
</dbReference>
<organism evidence="1 2">
    <name type="scientific">Rhododendron simsii</name>
    <name type="common">Sims's rhododendron</name>
    <dbReference type="NCBI Taxonomy" id="118357"/>
    <lineage>
        <taxon>Eukaryota</taxon>
        <taxon>Viridiplantae</taxon>
        <taxon>Streptophyta</taxon>
        <taxon>Embryophyta</taxon>
        <taxon>Tracheophyta</taxon>
        <taxon>Spermatophyta</taxon>
        <taxon>Magnoliopsida</taxon>
        <taxon>eudicotyledons</taxon>
        <taxon>Gunneridae</taxon>
        <taxon>Pentapetalae</taxon>
        <taxon>asterids</taxon>
        <taxon>Ericales</taxon>
        <taxon>Ericaceae</taxon>
        <taxon>Ericoideae</taxon>
        <taxon>Rhodoreae</taxon>
        <taxon>Rhododendron</taxon>
    </lineage>
</organism>
<dbReference type="PANTHER" id="PTHR31094:SF2">
    <property type="entry name" value="RIKEN CDNA 2310061I04 GENE"/>
    <property type="match status" value="1"/>
</dbReference>
<dbReference type="OrthoDB" id="44820at2759"/>
<dbReference type="EMBL" id="WJXA01000001">
    <property type="protein sequence ID" value="KAF7152849.1"/>
    <property type="molecule type" value="Genomic_DNA"/>
</dbReference>
<evidence type="ECO:0000313" key="2">
    <source>
        <dbReference type="Proteomes" id="UP000626092"/>
    </source>
</evidence>
<reference evidence="1" key="1">
    <citation type="submission" date="2019-11" db="EMBL/GenBank/DDBJ databases">
        <authorList>
            <person name="Liu Y."/>
            <person name="Hou J."/>
            <person name="Li T.-Q."/>
            <person name="Guan C.-H."/>
            <person name="Wu X."/>
            <person name="Wu H.-Z."/>
            <person name="Ling F."/>
            <person name="Zhang R."/>
            <person name="Shi X.-G."/>
            <person name="Ren J.-P."/>
            <person name="Chen E.-F."/>
            <person name="Sun J.-M."/>
        </authorList>
    </citation>
    <scope>NUCLEOTIDE SEQUENCE</scope>
    <source>
        <strain evidence="1">Adult_tree_wgs_1</strain>
        <tissue evidence="1">Leaves</tissue>
    </source>
</reference>
<accession>A0A834LY51</accession>
<protein>
    <submittedName>
        <fullName evidence="1">Uncharacterized protein</fullName>
    </submittedName>
</protein>
<dbReference type="SUPFAM" id="SSF54427">
    <property type="entry name" value="NTF2-like"/>
    <property type="match status" value="1"/>
</dbReference>
<dbReference type="PANTHER" id="PTHR31094">
    <property type="entry name" value="RIKEN CDNA 2310061I04 GENE"/>
    <property type="match status" value="1"/>
</dbReference>
<name>A0A834LY51_RHOSS</name>
<sequence>MSLIVPSVEVSSISGRRLEFPAYFIPRSVGNQTVLKKNSRGAVRVRVCSRIKDFEVGISELGHRNIGLYDVLAAAPVNLSTTSLPPKKSKEEEEEKRDYYVNTGYAIRTLREEFPELFYKELTFNIYRFEQIWIYMSSMVSNVELLSFGMGPMKVVKGSKLLLSWVCVDDWPWEDIVFRDPLNTFVGIENYKAIFWALRFHGRIFFKALWIDIISVWQPVENIIMVRWTVHGIPRVPWERHGRFDGTSEYKLDKHGKIYEHRVHNIALNAPPPKFRVLAVDELLQSIGCSSTPKPTYFEISPSPVMNSLPLLVKLAWVTEYLTNIFASSQRHEGGSST</sequence>